<evidence type="ECO:0000313" key="2">
    <source>
        <dbReference type="EMBL" id="KAH0813234.1"/>
    </source>
</evidence>
<evidence type="ECO:0000313" key="3">
    <source>
        <dbReference type="Proteomes" id="UP000719412"/>
    </source>
</evidence>
<dbReference type="AlphaFoldDB" id="A0A8J6L803"/>
<sequence length="145" mass="16284">MIQHVLQGFGTVYIEGHRRVLEITADILNNVSNNLITFSSLTMSKHRPLSDKELLDLIDQGLSDIEYLSNDEDDDRKSFTVSSTITGDERRRFLPQVHLDPSPSNNQGHRPTSSSPDIDPSRRLLRASTELSTCNPAPETQRSPL</sequence>
<evidence type="ECO:0000256" key="1">
    <source>
        <dbReference type="SAM" id="MobiDB-lite"/>
    </source>
</evidence>
<protein>
    <submittedName>
        <fullName evidence="2">Uncharacterized protein</fullName>
    </submittedName>
</protein>
<accession>A0A8J6L803</accession>
<feature type="compositionally biased region" description="Polar residues" evidence="1">
    <location>
        <begin position="102"/>
        <end position="116"/>
    </location>
</feature>
<dbReference type="EMBL" id="JABDTM020025470">
    <property type="protein sequence ID" value="KAH0813234.1"/>
    <property type="molecule type" value="Genomic_DNA"/>
</dbReference>
<gene>
    <name evidence="2" type="ORF">GEV33_009557</name>
</gene>
<name>A0A8J6L803_TENMO</name>
<keyword evidence="3" id="KW-1185">Reference proteome</keyword>
<reference evidence="2" key="1">
    <citation type="journal article" date="2020" name="J Insects Food Feed">
        <title>The yellow mealworm (Tenebrio molitor) genome: a resource for the emerging insects as food and feed industry.</title>
        <authorList>
            <person name="Eriksson T."/>
            <person name="Andere A."/>
            <person name="Kelstrup H."/>
            <person name="Emery V."/>
            <person name="Picard C."/>
        </authorList>
    </citation>
    <scope>NUCLEOTIDE SEQUENCE</scope>
    <source>
        <strain evidence="2">Stoneville</strain>
        <tissue evidence="2">Whole head</tissue>
    </source>
</reference>
<comment type="caution">
    <text evidence="2">The sequence shown here is derived from an EMBL/GenBank/DDBJ whole genome shotgun (WGS) entry which is preliminary data.</text>
</comment>
<organism evidence="2 3">
    <name type="scientific">Tenebrio molitor</name>
    <name type="common">Yellow mealworm beetle</name>
    <dbReference type="NCBI Taxonomy" id="7067"/>
    <lineage>
        <taxon>Eukaryota</taxon>
        <taxon>Metazoa</taxon>
        <taxon>Ecdysozoa</taxon>
        <taxon>Arthropoda</taxon>
        <taxon>Hexapoda</taxon>
        <taxon>Insecta</taxon>
        <taxon>Pterygota</taxon>
        <taxon>Neoptera</taxon>
        <taxon>Endopterygota</taxon>
        <taxon>Coleoptera</taxon>
        <taxon>Polyphaga</taxon>
        <taxon>Cucujiformia</taxon>
        <taxon>Tenebrionidae</taxon>
        <taxon>Tenebrio</taxon>
    </lineage>
</organism>
<reference evidence="2" key="2">
    <citation type="submission" date="2021-08" db="EMBL/GenBank/DDBJ databases">
        <authorList>
            <person name="Eriksson T."/>
        </authorList>
    </citation>
    <scope>NUCLEOTIDE SEQUENCE</scope>
    <source>
        <strain evidence="2">Stoneville</strain>
        <tissue evidence="2">Whole head</tissue>
    </source>
</reference>
<dbReference type="Proteomes" id="UP000719412">
    <property type="component" value="Unassembled WGS sequence"/>
</dbReference>
<feature type="compositionally biased region" description="Polar residues" evidence="1">
    <location>
        <begin position="129"/>
        <end position="145"/>
    </location>
</feature>
<proteinExistence type="predicted"/>
<feature type="region of interest" description="Disordered" evidence="1">
    <location>
        <begin position="90"/>
        <end position="145"/>
    </location>
</feature>